<dbReference type="SUPFAM" id="SSF47323">
    <property type="entry name" value="Anticodon-binding domain of a subclass of class I aminoacyl-tRNA synthetases"/>
    <property type="match status" value="1"/>
</dbReference>
<dbReference type="GO" id="GO:0005524">
    <property type="term" value="F:ATP binding"/>
    <property type="evidence" value="ECO:0007669"/>
    <property type="project" value="UniProtKB-KW"/>
</dbReference>
<evidence type="ECO:0000313" key="6">
    <source>
        <dbReference type="Proteomes" id="UP000599391"/>
    </source>
</evidence>
<sequence length="297" mass="33109">MHLSLLVSEYTAIKQLIYSQIISAISIYTNEQKSISIDDKKSHLYKDRDNSRILYISGIALGVSKSHNQQPMEVANGIGSYLSENYSGVFSIQIVPPGWIHLELSPPLVAAWLQSLVAGSLGRGGNTKKQESKEESLISNAQILNPAHLFAIQYAHARCCSLLLLAHREGLIELREPLPNSSPAFWSVISPEQIPWLDSNAKLCLNHPDESRLITELVQVVDDLEFNDRGGSVNWEKAGLNLSQAWEKFWCKCRIWGEVKILSPDLAKARLGLLIATQSVLRFLLVEKLGVLAQMEL</sequence>
<reference evidence="5 6" key="1">
    <citation type="journal article" date="2021" name="Int. J. Syst. Evol. Microbiol.">
        <title>Amazonocrinis nigriterrae gen. nov., sp. nov., Atlanticothrix silvestris gen. nov., sp. nov. and Dendronalium phyllosphericum gen. nov., sp. nov., nostocacean cyanobacteria from Brazilian environments.</title>
        <authorList>
            <person name="Alvarenga D.O."/>
            <person name="Andreote A.P.D."/>
            <person name="Branco L.H.Z."/>
            <person name="Delbaje E."/>
            <person name="Cruz R.B."/>
            <person name="Varani A.M."/>
            <person name="Fiore M.F."/>
        </authorList>
    </citation>
    <scope>NUCLEOTIDE SEQUENCE [LARGE SCALE GENOMIC DNA]</scope>
    <source>
        <strain evidence="5 6">CENA357</strain>
    </source>
</reference>
<keyword evidence="2" id="KW-0547">Nucleotide-binding</keyword>
<dbReference type="GO" id="GO:0006420">
    <property type="term" value="P:arginyl-tRNA aminoacylation"/>
    <property type="evidence" value="ECO:0007669"/>
    <property type="project" value="InterPro"/>
</dbReference>
<dbReference type="EMBL" id="JAECZB010000094">
    <property type="protein sequence ID" value="MBH8555421.1"/>
    <property type="molecule type" value="Genomic_DNA"/>
</dbReference>
<comment type="caution">
    <text evidence="5">The sequence shown here is derived from an EMBL/GenBank/DDBJ whole genome shotgun (WGS) entry which is preliminary data.</text>
</comment>
<evidence type="ECO:0000259" key="4">
    <source>
        <dbReference type="SMART" id="SM00836"/>
    </source>
</evidence>
<evidence type="ECO:0000256" key="2">
    <source>
        <dbReference type="ARBA" id="ARBA00022741"/>
    </source>
</evidence>
<evidence type="ECO:0000313" key="5">
    <source>
        <dbReference type="EMBL" id="MBH8555421.1"/>
    </source>
</evidence>
<dbReference type="GO" id="GO:0004814">
    <property type="term" value="F:arginine-tRNA ligase activity"/>
    <property type="evidence" value="ECO:0007669"/>
    <property type="project" value="InterPro"/>
</dbReference>
<dbReference type="Gene3D" id="3.30.1360.70">
    <property type="entry name" value="Arginyl tRNA synthetase N-terminal domain"/>
    <property type="match status" value="1"/>
</dbReference>
<organism evidence="5 6">
    <name type="scientific">Atlanticothrix silvestris CENA357</name>
    <dbReference type="NCBI Taxonomy" id="1725252"/>
    <lineage>
        <taxon>Bacteria</taxon>
        <taxon>Bacillati</taxon>
        <taxon>Cyanobacteriota</taxon>
        <taxon>Cyanophyceae</taxon>
        <taxon>Nostocales</taxon>
        <taxon>Nodulariaceae</taxon>
        <taxon>Atlanticothrix</taxon>
        <taxon>Atlanticothrix silvestris</taxon>
    </lineage>
</organism>
<dbReference type="GO" id="GO:0005737">
    <property type="term" value="C:cytoplasm"/>
    <property type="evidence" value="ECO:0007669"/>
    <property type="project" value="InterPro"/>
</dbReference>
<dbReference type="SMART" id="SM00836">
    <property type="entry name" value="DALR_1"/>
    <property type="match status" value="1"/>
</dbReference>
<name>A0A8J7HHZ3_9CYAN</name>
<keyword evidence="6" id="KW-1185">Reference proteome</keyword>
<dbReference type="InterPro" id="IPR009080">
    <property type="entry name" value="tRNAsynth_Ia_anticodon-bd"/>
</dbReference>
<dbReference type="InterPro" id="IPR036695">
    <property type="entry name" value="Arg-tRNA-synth_N_sf"/>
</dbReference>
<keyword evidence="1" id="KW-0436">Ligase</keyword>
<keyword evidence="3" id="KW-0067">ATP-binding</keyword>
<dbReference type="AlphaFoldDB" id="A0A8J7HHZ3"/>
<evidence type="ECO:0000256" key="3">
    <source>
        <dbReference type="ARBA" id="ARBA00022840"/>
    </source>
</evidence>
<evidence type="ECO:0000256" key="1">
    <source>
        <dbReference type="ARBA" id="ARBA00022598"/>
    </source>
</evidence>
<dbReference type="Proteomes" id="UP000599391">
    <property type="component" value="Unassembled WGS sequence"/>
</dbReference>
<protein>
    <submittedName>
        <fullName evidence="5">Glutamate acetyltransferase</fullName>
    </submittedName>
</protein>
<proteinExistence type="predicted"/>
<dbReference type="Gene3D" id="1.10.730.10">
    <property type="entry name" value="Isoleucyl-tRNA Synthetase, Domain 1"/>
    <property type="match status" value="1"/>
</dbReference>
<dbReference type="InterPro" id="IPR008909">
    <property type="entry name" value="DALR_anticod-bd"/>
</dbReference>
<feature type="domain" description="DALR anticodon binding" evidence="4">
    <location>
        <begin position="152"/>
        <end position="289"/>
    </location>
</feature>
<accession>A0A8J7HHZ3</accession>
<gene>
    <name evidence="5" type="ORF">I8751_24365</name>
</gene>